<comment type="caution">
    <text evidence="2">The sequence shown here is derived from an EMBL/GenBank/DDBJ whole genome shotgun (WGS) entry which is preliminary data.</text>
</comment>
<dbReference type="PANTHER" id="PTHR14389">
    <property type="entry name" value="SI:CH1073-475A24.1"/>
    <property type="match status" value="1"/>
</dbReference>
<dbReference type="GO" id="GO:0006260">
    <property type="term" value="P:DNA replication"/>
    <property type="evidence" value="ECO:0007669"/>
    <property type="project" value="TreeGrafter"/>
</dbReference>
<dbReference type="STRING" id="8496.A0A151NVY5"/>
<keyword evidence="3" id="KW-1185">Reference proteome</keyword>
<organism evidence="2 3">
    <name type="scientific">Alligator mississippiensis</name>
    <name type="common">American alligator</name>
    <dbReference type="NCBI Taxonomy" id="8496"/>
    <lineage>
        <taxon>Eukaryota</taxon>
        <taxon>Metazoa</taxon>
        <taxon>Chordata</taxon>
        <taxon>Craniata</taxon>
        <taxon>Vertebrata</taxon>
        <taxon>Euteleostomi</taxon>
        <taxon>Archelosauria</taxon>
        <taxon>Archosauria</taxon>
        <taxon>Crocodylia</taxon>
        <taxon>Alligatoridae</taxon>
        <taxon>Alligatorinae</taxon>
        <taxon>Alligator</taxon>
    </lineage>
</organism>
<sequence length="684" mass="76317">MPIQQGEATVSGRVLRSSSSLSDRDHQTKQSPCDKSTEEMQEFTVNFSNEGTDYMVKGQVHESIYSVLMAQEVICARVAKEKGKEMHLLGKKGVEGYVNLGMPLACLPKNSHFEIKFYAVKKGTDAGETRHRQHDIKEKKCIIFYVSPTGNKLETHSLQGHRILQCQQLAKDRCNLCVFAPEGETIKDALCKDGRFLPLLEQEEWGLVENKKFICSGYTVDSLANRCFDVEVKIKRRGKTRNDLGNEQSSMAPKEVPEKTYDYFKSVVLELYPDLKKQSEMIDEFFSEAFKKGKSSGAVFKLYKENFGKETKNSTLVRVFKCLSVRSDSVGYITWDSNEGGSATCFVLQDGQEKSIDGCTVVPVCERGRVCNHRVKCGEKEACNDNNCGPGGPKGQECIHMFTQRSFHDVVNNPNVVTYDTSFFGGSSGSPVFDTAGQLVAMHAAGYKYVNKRQPCSIVEFGYSLVAIIAAMKEKHKACENRHLVLTTLHGKGQGFRVSLHLLQDLHCDPKNLSSALLSLKIERPSSPSTENQNCNGIRTPKLHTQGLVRFTIDAKGVKHVIEGEADESISRAMRKWEDNSGLMLTKKNKDIWLLGQDMIEGASGQLIAMHAGGYVYNYHEQEHSIIEWGYSMEAIFKDLENKVPGWFESRGFMRGSEGPTGGNEADVRKLPADVIMESDSGSE</sequence>
<dbReference type="PANTHER" id="PTHR14389:SF3">
    <property type="entry name" value="PROTEIN FAM111A-LIKE"/>
    <property type="match status" value="1"/>
</dbReference>
<dbReference type="Pfam" id="PF13365">
    <property type="entry name" value="Trypsin_2"/>
    <property type="match status" value="1"/>
</dbReference>
<name>A0A151NVY5_ALLMI</name>
<accession>A0A151NVY5</accession>
<reference evidence="2 3" key="1">
    <citation type="journal article" date="2012" name="Genome Biol.">
        <title>Sequencing three crocodilian genomes to illuminate the evolution of archosaurs and amniotes.</title>
        <authorList>
            <person name="St John J.A."/>
            <person name="Braun E.L."/>
            <person name="Isberg S.R."/>
            <person name="Miles L.G."/>
            <person name="Chong A.Y."/>
            <person name="Gongora J."/>
            <person name="Dalzell P."/>
            <person name="Moran C."/>
            <person name="Bed'hom B."/>
            <person name="Abzhanov A."/>
            <person name="Burgess S.C."/>
            <person name="Cooksey A.M."/>
            <person name="Castoe T.A."/>
            <person name="Crawford N.G."/>
            <person name="Densmore L.D."/>
            <person name="Drew J.C."/>
            <person name="Edwards S.V."/>
            <person name="Faircloth B.C."/>
            <person name="Fujita M.K."/>
            <person name="Greenwold M.J."/>
            <person name="Hoffmann F.G."/>
            <person name="Howard J.M."/>
            <person name="Iguchi T."/>
            <person name="Janes D.E."/>
            <person name="Khan S.Y."/>
            <person name="Kohno S."/>
            <person name="de Koning A.J."/>
            <person name="Lance S.L."/>
            <person name="McCarthy F.M."/>
            <person name="McCormack J.E."/>
            <person name="Merchant M.E."/>
            <person name="Peterson D.G."/>
            <person name="Pollock D.D."/>
            <person name="Pourmand N."/>
            <person name="Raney B.J."/>
            <person name="Roessler K.A."/>
            <person name="Sanford J.R."/>
            <person name="Sawyer R.H."/>
            <person name="Schmidt C.J."/>
            <person name="Triplett E.W."/>
            <person name="Tuberville T.D."/>
            <person name="Venegas-Anaya M."/>
            <person name="Howard J.T."/>
            <person name="Jarvis E.D."/>
            <person name="Guillette L.J.Jr."/>
            <person name="Glenn T.C."/>
            <person name="Green R.E."/>
            <person name="Ray D.A."/>
        </authorList>
    </citation>
    <scope>NUCLEOTIDE SEQUENCE [LARGE SCALE GENOMIC DNA]</scope>
    <source>
        <strain evidence="2">KSC_2009_1</strain>
    </source>
</reference>
<dbReference type="eggNOG" id="ENOG502QTFX">
    <property type="taxonomic scope" value="Eukaryota"/>
</dbReference>
<evidence type="ECO:0000313" key="2">
    <source>
        <dbReference type="EMBL" id="KYO40749.1"/>
    </source>
</evidence>
<dbReference type="Gene3D" id="2.40.10.10">
    <property type="entry name" value="Trypsin-like serine proteases"/>
    <property type="match status" value="1"/>
</dbReference>
<evidence type="ECO:0000313" key="3">
    <source>
        <dbReference type="Proteomes" id="UP000050525"/>
    </source>
</evidence>
<dbReference type="GO" id="GO:0005634">
    <property type="term" value="C:nucleus"/>
    <property type="evidence" value="ECO:0007669"/>
    <property type="project" value="TreeGrafter"/>
</dbReference>
<dbReference type="InterPro" id="IPR009003">
    <property type="entry name" value="Peptidase_S1_PA"/>
</dbReference>
<dbReference type="InterPro" id="IPR043504">
    <property type="entry name" value="Peptidase_S1_PA_chymotrypsin"/>
</dbReference>
<dbReference type="SUPFAM" id="SSF50494">
    <property type="entry name" value="Trypsin-like serine proteases"/>
    <property type="match status" value="1"/>
</dbReference>
<dbReference type="Proteomes" id="UP000050525">
    <property type="component" value="Unassembled WGS sequence"/>
</dbReference>
<evidence type="ECO:0000256" key="1">
    <source>
        <dbReference type="SAM" id="MobiDB-lite"/>
    </source>
</evidence>
<dbReference type="AlphaFoldDB" id="A0A151NVY5"/>
<dbReference type="EMBL" id="AKHW03001868">
    <property type="protein sequence ID" value="KYO40749.1"/>
    <property type="molecule type" value="Genomic_DNA"/>
</dbReference>
<gene>
    <name evidence="2" type="primary">FAM111A</name>
    <name evidence="2" type="ORF">Y1Q_0012243</name>
</gene>
<feature type="region of interest" description="Disordered" evidence="1">
    <location>
        <begin position="1"/>
        <end position="40"/>
    </location>
</feature>
<protein>
    <submittedName>
        <fullName evidence="2">Protein FAM111A isoform A</fullName>
    </submittedName>
</protein>
<proteinExistence type="predicted"/>
<dbReference type="GO" id="GO:0000785">
    <property type="term" value="C:chromatin"/>
    <property type="evidence" value="ECO:0007669"/>
    <property type="project" value="TreeGrafter"/>
</dbReference>